<evidence type="ECO:0000313" key="2">
    <source>
        <dbReference type="Proteomes" id="UP000485058"/>
    </source>
</evidence>
<gene>
    <name evidence="1" type="ORF">HaLaN_24853</name>
</gene>
<feature type="non-terminal residue" evidence="1">
    <location>
        <position position="152"/>
    </location>
</feature>
<accession>A0A699ZZB8</accession>
<sequence length="152" mass="16777">MFEPGAVTKYVPKGPLGPFFWVSPNQHITNRAYQYGTLQEQPSTCGGQQIWMHVLASYAKRTKKQHPVLTWDSPTVKELHAADQRRCQKVNCGANGGGDQLLTHHHHHCHVIAAFASQRQSACQHCILPPCPYGGSPAATKLIQQGTTCRPV</sequence>
<reference evidence="1 2" key="1">
    <citation type="submission" date="2020-02" db="EMBL/GenBank/DDBJ databases">
        <title>Draft genome sequence of Haematococcus lacustris strain NIES-144.</title>
        <authorList>
            <person name="Morimoto D."/>
            <person name="Nakagawa S."/>
            <person name="Yoshida T."/>
            <person name="Sawayama S."/>
        </authorList>
    </citation>
    <scope>NUCLEOTIDE SEQUENCE [LARGE SCALE GENOMIC DNA]</scope>
    <source>
        <strain evidence="1 2">NIES-144</strain>
    </source>
</reference>
<dbReference type="Proteomes" id="UP000485058">
    <property type="component" value="Unassembled WGS sequence"/>
</dbReference>
<dbReference type="EMBL" id="BLLF01003197">
    <property type="protein sequence ID" value="GFH26670.1"/>
    <property type="molecule type" value="Genomic_DNA"/>
</dbReference>
<protein>
    <submittedName>
        <fullName evidence="1">Uncharacterized protein</fullName>
    </submittedName>
</protein>
<proteinExistence type="predicted"/>
<evidence type="ECO:0000313" key="1">
    <source>
        <dbReference type="EMBL" id="GFH26670.1"/>
    </source>
</evidence>
<dbReference type="AlphaFoldDB" id="A0A699ZZB8"/>
<comment type="caution">
    <text evidence="1">The sequence shown here is derived from an EMBL/GenBank/DDBJ whole genome shotgun (WGS) entry which is preliminary data.</text>
</comment>
<keyword evidence="2" id="KW-1185">Reference proteome</keyword>
<name>A0A699ZZB8_HAELA</name>
<organism evidence="1 2">
    <name type="scientific">Haematococcus lacustris</name>
    <name type="common">Green alga</name>
    <name type="synonym">Haematococcus pluvialis</name>
    <dbReference type="NCBI Taxonomy" id="44745"/>
    <lineage>
        <taxon>Eukaryota</taxon>
        <taxon>Viridiplantae</taxon>
        <taxon>Chlorophyta</taxon>
        <taxon>core chlorophytes</taxon>
        <taxon>Chlorophyceae</taxon>
        <taxon>CS clade</taxon>
        <taxon>Chlamydomonadales</taxon>
        <taxon>Haematococcaceae</taxon>
        <taxon>Haematococcus</taxon>
    </lineage>
</organism>